<organism evidence="3 4">
    <name type="scientific">Leeuwenhoekiella nanhaiensis</name>
    <dbReference type="NCBI Taxonomy" id="1655491"/>
    <lineage>
        <taxon>Bacteria</taxon>
        <taxon>Pseudomonadati</taxon>
        <taxon>Bacteroidota</taxon>
        <taxon>Flavobacteriia</taxon>
        <taxon>Flavobacteriales</taxon>
        <taxon>Flavobacteriaceae</taxon>
        <taxon>Leeuwenhoekiella</taxon>
    </lineage>
</organism>
<dbReference type="Pfam" id="PF00589">
    <property type="entry name" value="Phage_integrase"/>
    <property type="match status" value="1"/>
</dbReference>
<protein>
    <recommendedName>
        <fullName evidence="2">Tyr recombinase domain-containing protein</fullName>
    </recommendedName>
</protein>
<dbReference type="Proteomes" id="UP000229433">
    <property type="component" value="Unassembled WGS sequence"/>
</dbReference>
<evidence type="ECO:0000259" key="2">
    <source>
        <dbReference type="PROSITE" id="PS51898"/>
    </source>
</evidence>
<dbReference type="RefSeq" id="WP_099647786.1">
    <property type="nucleotide sequence ID" value="NZ_KZ319314.1"/>
</dbReference>
<dbReference type="EMBL" id="NQXA01000035">
    <property type="protein sequence ID" value="PHQ27694.1"/>
    <property type="molecule type" value="Genomic_DNA"/>
</dbReference>
<proteinExistence type="predicted"/>
<dbReference type="InterPro" id="IPR011010">
    <property type="entry name" value="DNA_brk_join_enz"/>
</dbReference>
<dbReference type="InterPro" id="IPR013762">
    <property type="entry name" value="Integrase-like_cat_sf"/>
</dbReference>
<feature type="domain" description="Tyr recombinase" evidence="2">
    <location>
        <begin position="215"/>
        <end position="402"/>
    </location>
</feature>
<dbReference type="GO" id="GO:0015074">
    <property type="term" value="P:DNA integration"/>
    <property type="evidence" value="ECO:0007669"/>
    <property type="project" value="InterPro"/>
</dbReference>
<comment type="caution">
    <text evidence="3">The sequence shown here is derived from an EMBL/GenBank/DDBJ whole genome shotgun (WGS) entry which is preliminary data.</text>
</comment>
<dbReference type="AlphaFoldDB" id="A0A2G1VLU7"/>
<reference evidence="3 4" key="1">
    <citation type="submission" date="2017-08" db="EMBL/GenBank/DDBJ databases">
        <title>The whole genome shortgun sequences of strain Leeuwenhoekiella nanhaiensis G18 from the South China Sea.</title>
        <authorList>
            <person name="Liu Q."/>
        </authorList>
    </citation>
    <scope>NUCLEOTIDE SEQUENCE [LARGE SCALE GENOMIC DNA]</scope>
    <source>
        <strain evidence="3 4">G18</strain>
    </source>
</reference>
<dbReference type="PROSITE" id="PS51898">
    <property type="entry name" value="TYR_RECOMBINASE"/>
    <property type="match status" value="1"/>
</dbReference>
<evidence type="ECO:0000313" key="4">
    <source>
        <dbReference type="Proteomes" id="UP000229433"/>
    </source>
</evidence>
<evidence type="ECO:0000256" key="1">
    <source>
        <dbReference type="ARBA" id="ARBA00023172"/>
    </source>
</evidence>
<dbReference type="Gene3D" id="1.10.443.10">
    <property type="entry name" value="Intergrase catalytic core"/>
    <property type="match status" value="1"/>
</dbReference>
<dbReference type="GO" id="GO:0006310">
    <property type="term" value="P:DNA recombination"/>
    <property type="evidence" value="ECO:0007669"/>
    <property type="project" value="UniProtKB-KW"/>
</dbReference>
<name>A0A2G1VLU7_9FLAO</name>
<evidence type="ECO:0000313" key="3">
    <source>
        <dbReference type="EMBL" id="PHQ27694.1"/>
    </source>
</evidence>
<dbReference type="SUPFAM" id="SSF56349">
    <property type="entry name" value="DNA breaking-rejoining enzymes"/>
    <property type="match status" value="1"/>
</dbReference>
<dbReference type="GO" id="GO:0003677">
    <property type="term" value="F:DNA binding"/>
    <property type="evidence" value="ECO:0007669"/>
    <property type="project" value="InterPro"/>
</dbReference>
<keyword evidence="1" id="KW-0233">DNA recombination</keyword>
<dbReference type="InterPro" id="IPR002104">
    <property type="entry name" value="Integrase_catalytic"/>
</dbReference>
<keyword evidence="4" id="KW-1185">Reference proteome</keyword>
<accession>A0A2G1VLU7</accession>
<gene>
    <name evidence="3" type="ORF">CJ305_18685</name>
</gene>
<sequence>MTKRQRLLLLNGCSVSTPSVNPKNYKEGGVELLQKDWYIQYRFRDPKHSVAYPKGKLCIIKGMNKYQTLKDRRDYTAILLEAELQELKNGWNPITKVHMINEEIEAGKLLPQTPFIDAFFMALEKLDITEKHRKQVNWLIIRLEKAAVKLKYRQLSIDDLTRRQLKEVFELCKMPANYYNHSKRYISSLFTELIEYECCDVNLARDMRYQKVIKKQREVLLPEDLDCVMAYLKINYYEFWRYCKIFMLSGARTSELMRLKYGQVDLQAQEFTVVISKGKSKKEVKKVILLGAIELWKELLDIAKPGEYIFSKGLVPGTKKINDDQVSKRWYRLVKNSDQIKGPEGDPLNITADFYSLKHTFLDSLQTDQAQKLASHTSARTTAIYQVNKEKRDREELKKLRIVV</sequence>
<dbReference type="OrthoDB" id="662986at2"/>